<protein>
    <submittedName>
        <fullName evidence="2">Uncharacterized protein</fullName>
    </submittedName>
</protein>
<dbReference type="Proteomes" id="UP000029033">
    <property type="component" value="Unassembled WGS sequence"/>
</dbReference>
<sequence>PQRPSGVGSGSGLGPDPLGLASPPVPV</sequence>
<dbReference type="AlphaFoldDB" id="A0A087D5W6"/>
<reference evidence="2 3" key="1">
    <citation type="submission" date="2014-03" db="EMBL/GenBank/DDBJ databases">
        <title>Genomics of Bifidobacteria.</title>
        <authorList>
            <person name="Ventura M."/>
            <person name="Milani C."/>
            <person name="Lugli G.A."/>
        </authorList>
    </citation>
    <scope>NUCLEOTIDE SEQUENCE [LARGE SCALE GENOMIC DNA]</scope>
    <source>
        <strain evidence="2 3">LMG 21589</strain>
    </source>
</reference>
<dbReference type="EMBL" id="JGZO01000026">
    <property type="protein sequence ID" value="KFI90916.1"/>
    <property type="molecule type" value="Genomic_DNA"/>
</dbReference>
<organism evidence="2 3">
    <name type="scientific">Bifidobacterium scardovii</name>
    <dbReference type="NCBI Taxonomy" id="158787"/>
    <lineage>
        <taxon>Bacteria</taxon>
        <taxon>Bacillati</taxon>
        <taxon>Actinomycetota</taxon>
        <taxon>Actinomycetes</taxon>
        <taxon>Bifidobacteriales</taxon>
        <taxon>Bifidobacteriaceae</taxon>
        <taxon>Bifidobacterium</taxon>
    </lineage>
</organism>
<keyword evidence="3" id="KW-1185">Reference proteome</keyword>
<gene>
    <name evidence="2" type="ORF">BSCA_2559</name>
</gene>
<evidence type="ECO:0000256" key="1">
    <source>
        <dbReference type="SAM" id="MobiDB-lite"/>
    </source>
</evidence>
<evidence type="ECO:0000313" key="3">
    <source>
        <dbReference type="Proteomes" id="UP000029033"/>
    </source>
</evidence>
<proteinExistence type="predicted"/>
<name>A0A087D5W6_9BIFI</name>
<accession>A0A087D5W6</accession>
<feature type="region of interest" description="Disordered" evidence="1">
    <location>
        <begin position="1"/>
        <end position="27"/>
    </location>
</feature>
<comment type="caution">
    <text evidence="2">The sequence shown here is derived from an EMBL/GenBank/DDBJ whole genome shotgun (WGS) entry which is preliminary data.</text>
</comment>
<evidence type="ECO:0000313" key="2">
    <source>
        <dbReference type="EMBL" id="KFI90916.1"/>
    </source>
</evidence>
<feature type="compositionally biased region" description="Low complexity" evidence="1">
    <location>
        <begin position="14"/>
        <end position="27"/>
    </location>
</feature>
<feature type="non-terminal residue" evidence="2">
    <location>
        <position position="1"/>
    </location>
</feature>